<gene>
    <name evidence="15" type="ORF">DL07_00730</name>
</gene>
<evidence type="ECO:0000256" key="8">
    <source>
        <dbReference type="ARBA" id="ARBA00022777"/>
    </source>
</evidence>
<dbReference type="PANTHER" id="PTHR45528">
    <property type="entry name" value="SENSOR HISTIDINE KINASE CPXA"/>
    <property type="match status" value="1"/>
</dbReference>
<dbReference type="InterPro" id="IPR036890">
    <property type="entry name" value="HATPase_C_sf"/>
</dbReference>
<dbReference type="InterPro" id="IPR004358">
    <property type="entry name" value="Sig_transdc_His_kin-like_C"/>
</dbReference>
<accession>A0A074JLK6</accession>
<dbReference type="PROSITE" id="PS50109">
    <property type="entry name" value="HIS_KIN"/>
    <property type="match status" value="1"/>
</dbReference>
<dbReference type="Gene3D" id="6.10.340.10">
    <property type="match status" value="1"/>
</dbReference>
<evidence type="ECO:0000256" key="1">
    <source>
        <dbReference type="ARBA" id="ARBA00000085"/>
    </source>
</evidence>
<evidence type="ECO:0000256" key="6">
    <source>
        <dbReference type="ARBA" id="ARBA00022679"/>
    </source>
</evidence>
<dbReference type="AlphaFoldDB" id="A0A074JLK6"/>
<dbReference type="FunFam" id="3.30.565.10:FF:000006">
    <property type="entry name" value="Sensor histidine kinase WalK"/>
    <property type="match status" value="1"/>
</dbReference>
<evidence type="ECO:0000256" key="12">
    <source>
        <dbReference type="SAM" id="Phobius"/>
    </source>
</evidence>
<dbReference type="PROSITE" id="PS50885">
    <property type="entry name" value="HAMP"/>
    <property type="match status" value="1"/>
</dbReference>
<keyword evidence="5" id="KW-0597">Phosphoprotein</keyword>
<dbReference type="PRINTS" id="PR00344">
    <property type="entry name" value="BCTRLSENSOR"/>
</dbReference>
<evidence type="ECO:0000256" key="11">
    <source>
        <dbReference type="ARBA" id="ARBA00023136"/>
    </source>
</evidence>
<evidence type="ECO:0000256" key="9">
    <source>
        <dbReference type="ARBA" id="ARBA00022989"/>
    </source>
</evidence>
<dbReference type="CDD" id="cd00075">
    <property type="entry name" value="HATPase"/>
    <property type="match status" value="1"/>
</dbReference>
<dbReference type="SUPFAM" id="SSF47384">
    <property type="entry name" value="Homodimeric domain of signal transducing histidine kinase"/>
    <property type="match status" value="1"/>
</dbReference>
<evidence type="ECO:0000256" key="7">
    <source>
        <dbReference type="ARBA" id="ARBA00022692"/>
    </source>
</evidence>
<dbReference type="InterPro" id="IPR041610">
    <property type="entry name" value="ArlS_N"/>
</dbReference>
<dbReference type="Pfam" id="PF02518">
    <property type="entry name" value="HATPase_c"/>
    <property type="match status" value="1"/>
</dbReference>
<feature type="domain" description="Histidine kinase" evidence="13">
    <location>
        <begin position="280"/>
        <end position="499"/>
    </location>
</feature>
<dbReference type="InterPro" id="IPR005467">
    <property type="entry name" value="His_kinase_dom"/>
</dbReference>
<dbReference type="Gene3D" id="3.30.565.10">
    <property type="entry name" value="Histidine kinase-like ATPase, C-terminal domain"/>
    <property type="match status" value="1"/>
</dbReference>
<evidence type="ECO:0000256" key="3">
    <source>
        <dbReference type="ARBA" id="ARBA00012438"/>
    </source>
</evidence>
<dbReference type="Pfam" id="PF18719">
    <property type="entry name" value="ArlS_N"/>
    <property type="match status" value="1"/>
</dbReference>
<evidence type="ECO:0000256" key="5">
    <source>
        <dbReference type="ARBA" id="ARBA00022553"/>
    </source>
</evidence>
<dbReference type="Pfam" id="PF00512">
    <property type="entry name" value="HisKA"/>
    <property type="match status" value="1"/>
</dbReference>
<dbReference type="SUPFAM" id="SSF158472">
    <property type="entry name" value="HAMP domain-like"/>
    <property type="match status" value="1"/>
</dbReference>
<dbReference type="InterPro" id="IPR003594">
    <property type="entry name" value="HATPase_dom"/>
</dbReference>
<comment type="catalytic activity">
    <reaction evidence="1">
        <text>ATP + protein L-histidine = ADP + protein N-phospho-L-histidine.</text>
        <dbReference type="EC" id="2.7.13.3"/>
    </reaction>
</comment>
<comment type="caution">
    <text evidence="15">The sequence shown here is derived from an EMBL/GenBank/DDBJ whole genome shotgun (WGS) entry which is preliminary data.</text>
</comment>
<feature type="transmembrane region" description="Helical" evidence="12">
    <location>
        <begin position="21"/>
        <end position="41"/>
    </location>
</feature>
<evidence type="ECO:0000313" key="16">
    <source>
        <dbReference type="Proteomes" id="UP000027855"/>
    </source>
</evidence>
<dbReference type="Gene3D" id="1.10.287.130">
    <property type="match status" value="1"/>
</dbReference>
<keyword evidence="7 12" id="KW-0812">Transmembrane</keyword>
<evidence type="ECO:0000256" key="2">
    <source>
        <dbReference type="ARBA" id="ARBA00004141"/>
    </source>
</evidence>
<dbReference type="SMART" id="SM00387">
    <property type="entry name" value="HATPase_c"/>
    <property type="match status" value="1"/>
</dbReference>
<sequence length="509" mass="58080">MSKLQDRLFGKVTIRKKLTMTTAVVFFLVLSMFTLVVVFSANTLLLQRERQNVNNTISKVVTYIEKDWDSDEELSPEPLLAALYSPKNIYASIINGVLSEKHSLDGQVAISNKLFSNQSVFVYDKKGTFIFTSEENTDSPPGMSEVNKLKSVSYKGKRGFLLQVPIYGKDKKTIVGYAQIFHDLEFYYALKERLIFLLIFLEVGMTVLVIAATVVVLTSILRPMRQLHETMGVITDSPSDLELRSKIESHDEIGDLAVNFNRMMDKIQENNQMQMRFLSDVSHELRTPIAVIKGHMDLLQRWGKNDPEILEESLEAASHEANRMTIMINDMLDSIRVKGSFENHRNDTCDLNSSIRTVIGNFRVLHEDYQFYLNDFESSERLAQIYSQHFEQAITILIDNAVKYSPVNKEIQVTIKALEDEMLVQVQDNGEGISDEDIEHIFERFYRSDKARNRTSTQSGVGIGLSILYQIVEAYRCRIEVSSELGVGTCFDFYIPFADGETTTPQLEL</sequence>
<keyword evidence="8 15" id="KW-0418">Kinase</keyword>
<evidence type="ECO:0000259" key="14">
    <source>
        <dbReference type="PROSITE" id="PS50885"/>
    </source>
</evidence>
<keyword evidence="10" id="KW-0902">Two-component regulatory system</keyword>
<protein>
    <recommendedName>
        <fullName evidence="4">Signal transduction histidine-protein kinase ArlS</fullName>
        <ecNumber evidence="3">2.7.13.3</ecNumber>
    </recommendedName>
</protein>
<dbReference type="InterPro" id="IPR003661">
    <property type="entry name" value="HisK_dim/P_dom"/>
</dbReference>
<dbReference type="SMART" id="SM00388">
    <property type="entry name" value="HisKA"/>
    <property type="match status" value="1"/>
</dbReference>
<keyword evidence="6" id="KW-0808">Transferase</keyword>
<dbReference type="FunFam" id="1.10.287.130:FF:000001">
    <property type="entry name" value="Two-component sensor histidine kinase"/>
    <property type="match status" value="1"/>
</dbReference>
<dbReference type="InterPro" id="IPR003660">
    <property type="entry name" value="HAMP_dom"/>
</dbReference>
<evidence type="ECO:0000256" key="4">
    <source>
        <dbReference type="ARBA" id="ARBA00015735"/>
    </source>
</evidence>
<feature type="domain" description="HAMP" evidence="14">
    <location>
        <begin position="218"/>
        <end position="272"/>
    </location>
</feature>
<dbReference type="CDD" id="cd06225">
    <property type="entry name" value="HAMP"/>
    <property type="match status" value="1"/>
</dbReference>
<feature type="transmembrane region" description="Helical" evidence="12">
    <location>
        <begin position="194"/>
        <end position="221"/>
    </location>
</feature>
<evidence type="ECO:0000259" key="13">
    <source>
        <dbReference type="PROSITE" id="PS50109"/>
    </source>
</evidence>
<dbReference type="EMBL" id="JJMT01000001">
    <property type="protein sequence ID" value="KEO46939.1"/>
    <property type="molecule type" value="Genomic_DNA"/>
</dbReference>
<dbReference type="PANTHER" id="PTHR45528:SF12">
    <property type="entry name" value="SENSOR HISTIDINE KINASE ARSS"/>
    <property type="match status" value="1"/>
</dbReference>
<keyword evidence="9 12" id="KW-1133">Transmembrane helix</keyword>
<dbReference type="RefSeq" id="WP_037600314.1">
    <property type="nucleotide sequence ID" value="NZ_JADPCF010000003.1"/>
</dbReference>
<reference evidence="15 16" key="1">
    <citation type="submission" date="2014-04" db="EMBL/GenBank/DDBJ databases">
        <title>Variable characteristics of bacteriocin-producing Streptococcus salivarius strains isolated from Malaysian subjects.</title>
        <authorList>
            <person name="Philip K."/>
            <person name="Barbour A."/>
        </authorList>
    </citation>
    <scope>NUCLEOTIDE SEQUENCE [LARGE SCALE GENOMIC DNA]</scope>
    <source>
        <strain evidence="15 16">NU10</strain>
    </source>
</reference>
<name>A0A074JLK6_STRSL</name>
<dbReference type="CDD" id="cd00082">
    <property type="entry name" value="HisKA"/>
    <property type="match status" value="1"/>
</dbReference>
<organism evidence="15 16">
    <name type="scientific">Streptococcus salivarius</name>
    <dbReference type="NCBI Taxonomy" id="1304"/>
    <lineage>
        <taxon>Bacteria</taxon>
        <taxon>Bacillati</taxon>
        <taxon>Bacillota</taxon>
        <taxon>Bacilli</taxon>
        <taxon>Lactobacillales</taxon>
        <taxon>Streptococcaceae</taxon>
        <taxon>Streptococcus</taxon>
    </lineage>
</organism>
<dbReference type="InterPro" id="IPR050398">
    <property type="entry name" value="HssS/ArlS-like"/>
</dbReference>
<dbReference type="SUPFAM" id="SSF55874">
    <property type="entry name" value="ATPase domain of HSP90 chaperone/DNA topoisomerase II/histidine kinase"/>
    <property type="match status" value="1"/>
</dbReference>
<dbReference type="GO" id="GO:0000155">
    <property type="term" value="F:phosphorelay sensor kinase activity"/>
    <property type="evidence" value="ECO:0007669"/>
    <property type="project" value="InterPro"/>
</dbReference>
<comment type="subcellular location">
    <subcellularLocation>
        <location evidence="2">Membrane</location>
        <topology evidence="2">Multi-pass membrane protein</topology>
    </subcellularLocation>
</comment>
<dbReference type="Proteomes" id="UP000027855">
    <property type="component" value="Unassembled WGS sequence"/>
</dbReference>
<evidence type="ECO:0000256" key="10">
    <source>
        <dbReference type="ARBA" id="ARBA00023012"/>
    </source>
</evidence>
<dbReference type="SMART" id="SM00304">
    <property type="entry name" value="HAMP"/>
    <property type="match status" value="1"/>
</dbReference>
<dbReference type="EC" id="2.7.13.3" evidence="3"/>
<dbReference type="InterPro" id="IPR036097">
    <property type="entry name" value="HisK_dim/P_sf"/>
</dbReference>
<dbReference type="Pfam" id="PF00672">
    <property type="entry name" value="HAMP"/>
    <property type="match status" value="1"/>
</dbReference>
<keyword evidence="11 12" id="KW-0472">Membrane</keyword>
<dbReference type="GO" id="GO:0016020">
    <property type="term" value="C:membrane"/>
    <property type="evidence" value="ECO:0007669"/>
    <property type="project" value="UniProtKB-SubCell"/>
</dbReference>
<evidence type="ECO:0000313" key="15">
    <source>
        <dbReference type="EMBL" id="KEO46939.1"/>
    </source>
</evidence>
<proteinExistence type="predicted"/>